<feature type="compositionally biased region" description="Polar residues" evidence="1">
    <location>
        <begin position="185"/>
        <end position="195"/>
    </location>
</feature>
<sequence length="451" mass="49521">MILTQTDRPDRQFALSLKRALRGSLAAFCLLIIYASSSSVFASSSVTPVRYPFCSKICPNCCLTPDRELQQQFRGNPPTGKSLNDRYLDNLWPLIESKIVAVTNEINKAVVRQTSSRGSFIDAQNNNKTASSLQSAGASTAGSYINSEALCRFATLSQGLASSEAKTDFIKFSAAKQSMDRQLLTSGMPSSANTAKSKDGKEGVSRGQSADKQARWEKYVTTFCDPDDYGQGSGSSGVCQTSSDIQYNKDINFADSFGDPLTLDIVSSGTTKDAESIEALSNNLYAHDLVNNLPQVTSGSETDGMSAEMRKYMLLRSVIAKRAIAENSFSSITALKAKGSPSSAKFTQNLMRELGISEDQAKRFVGDNPSYYAQMEALTRKLYETPVFYANLMDNPKNVLRQQNAMKSLELMQQRDMYKSIQRSEMLMATLLEIYLSRSQGGLDKQLVQSQ</sequence>
<dbReference type="Proteomes" id="UP000249739">
    <property type="component" value="Unassembled WGS sequence"/>
</dbReference>
<organism evidence="2 3">
    <name type="scientific">Micavibrio aeruginosavorus</name>
    <dbReference type="NCBI Taxonomy" id="349221"/>
    <lineage>
        <taxon>Bacteria</taxon>
        <taxon>Pseudomonadati</taxon>
        <taxon>Bdellovibrionota</taxon>
        <taxon>Bdellovibrionia</taxon>
        <taxon>Bdellovibrionales</taxon>
        <taxon>Pseudobdellovibrionaceae</taxon>
        <taxon>Micavibrio</taxon>
    </lineage>
</organism>
<feature type="region of interest" description="Disordered" evidence="1">
    <location>
        <begin position="185"/>
        <end position="213"/>
    </location>
</feature>
<reference evidence="2 3" key="1">
    <citation type="submission" date="2017-08" db="EMBL/GenBank/DDBJ databases">
        <title>Infants hospitalized years apart are colonized by the same room-sourced microbial strains.</title>
        <authorList>
            <person name="Brooks B."/>
            <person name="Olm M.R."/>
            <person name="Firek B.A."/>
            <person name="Baker R."/>
            <person name="Thomas B.C."/>
            <person name="Morowitz M.J."/>
            <person name="Banfield J.F."/>
        </authorList>
    </citation>
    <scope>NUCLEOTIDE SEQUENCE [LARGE SCALE GENOMIC DNA]</scope>
    <source>
        <strain evidence="2">S2_006_000_R2_64</strain>
    </source>
</reference>
<protein>
    <submittedName>
        <fullName evidence="2">Uncharacterized protein</fullName>
    </submittedName>
</protein>
<evidence type="ECO:0000313" key="2">
    <source>
        <dbReference type="EMBL" id="PZP57316.1"/>
    </source>
</evidence>
<dbReference type="AlphaFoldDB" id="A0A2W5HGK1"/>
<name>A0A2W5HGK1_9BACT</name>
<gene>
    <name evidence="2" type="ORF">DI586_00610</name>
</gene>
<comment type="caution">
    <text evidence="2">The sequence shown here is derived from an EMBL/GenBank/DDBJ whole genome shotgun (WGS) entry which is preliminary data.</text>
</comment>
<dbReference type="EMBL" id="QFOT01000003">
    <property type="protein sequence ID" value="PZP57316.1"/>
    <property type="molecule type" value="Genomic_DNA"/>
</dbReference>
<evidence type="ECO:0000256" key="1">
    <source>
        <dbReference type="SAM" id="MobiDB-lite"/>
    </source>
</evidence>
<proteinExistence type="predicted"/>
<accession>A0A2W5HGK1</accession>
<evidence type="ECO:0000313" key="3">
    <source>
        <dbReference type="Proteomes" id="UP000249739"/>
    </source>
</evidence>